<dbReference type="InParanoid" id="F8QKS9"/>
<proteinExistence type="predicted"/>
<keyword evidence="2" id="KW-1185">Reference proteome</keyword>
<dbReference type="HOGENOM" id="CLU_198512_0_0_1"/>
<organism evidence="2">
    <name type="scientific">Serpula lacrymans var. lacrymans (strain S7.3)</name>
    <name type="common">Dry rot fungus</name>
    <dbReference type="NCBI Taxonomy" id="936435"/>
    <lineage>
        <taxon>Eukaryota</taxon>
        <taxon>Fungi</taxon>
        <taxon>Dikarya</taxon>
        <taxon>Basidiomycota</taxon>
        <taxon>Agaricomycotina</taxon>
        <taxon>Agaricomycetes</taxon>
        <taxon>Agaricomycetidae</taxon>
        <taxon>Boletales</taxon>
        <taxon>Coniophorineae</taxon>
        <taxon>Serpulaceae</taxon>
        <taxon>Serpula</taxon>
    </lineage>
</organism>
<accession>F8QKS9</accession>
<evidence type="ECO:0000313" key="1">
    <source>
        <dbReference type="EMBL" id="EGN91091.1"/>
    </source>
</evidence>
<evidence type="ECO:0000313" key="2">
    <source>
        <dbReference type="Proteomes" id="UP000008063"/>
    </source>
</evidence>
<dbReference type="Proteomes" id="UP000008063">
    <property type="component" value="Unassembled WGS sequence"/>
</dbReference>
<dbReference type="AlphaFoldDB" id="F8QKS9"/>
<name>F8QKS9_SERL3</name>
<sequence>MLSLLKRSIAVVVLKSILPCILRLPLPIAPVPILTAIIATNPPPLLAFSSPTGGGGR</sequence>
<reference evidence="2" key="1">
    <citation type="journal article" date="2011" name="Science">
        <title>The plant cell wall-decomposing machinery underlies the functional diversity of forest fungi.</title>
        <authorList>
            <person name="Eastwood D.C."/>
            <person name="Floudas D."/>
            <person name="Binder M."/>
            <person name="Majcherczyk A."/>
            <person name="Schneider P."/>
            <person name="Aerts A."/>
            <person name="Asiegbu F.O."/>
            <person name="Baker S.E."/>
            <person name="Barry K."/>
            <person name="Bendiksby M."/>
            <person name="Blumentritt M."/>
            <person name="Coutinho P.M."/>
            <person name="Cullen D."/>
            <person name="de Vries R.P."/>
            <person name="Gathman A."/>
            <person name="Goodell B."/>
            <person name="Henrissat B."/>
            <person name="Ihrmark K."/>
            <person name="Kauserud H."/>
            <person name="Kohler A."/>
            <person name="LaButti K."/>
            <person name="Lapidus A."/>
            <person name="Lavin J.L."/>
            <person name="Lee Y.-H."/>
            <person name="Lindquist E."/>
            <person name="Lilly W."/>
            <person name="Lucas S."/>
            <person name="Morin E."/>
            <person name="Murat C."/>
            <person name="Oguiza J.A."/>
            <person name="Park J."/>
            <person name="Pisabarro A.G."/>
            <person name="Riley R."/>
            <person name="Rosling A."/>
            <person name="Salamov A."/>
            <person name="Schmidt O."/>
            <person name="Schmutz J."/>
            <person name="Skrede I."/>
            <person name="Stenlid J."/>
            <person name="Wiebenga A."/>
            <person name="Xie X."/>
            <person name="Kuees U."/>
            <person name="Hibbett D.S."/>
            <person name="Hoffmeister D."/>
            <person name="Hoegberg N."/>
            <person name="Martin F."/>
            <person name="Grigoriev I.V."/>
            <person name="Watkinson S.C."/>
        </authorList>
    </citation>
    <scope>NUCLEOTIDE SEQUENCE [LARGE SCALE GENOMIC DNA]</scope>
    <source>
        <strain evidence="2">strain S7.3</strain>
    </source>
</reference>
<dbReference type="EMBL" id="GL946429">
    <property type="protein sequence ID" value="EGN91091.1"/>
    <property type="molecule type" value="Genomic_DNA"/>
</dbReference>
<protein>
    <submittedName>
        <fullName evidence="1">Uncharacterized protein</fullName>
    </submittedName>
</protein>
<gene>
    <name evidence="1" type="ORF">SERLA73DRAFT_81189</name>
</gene>